<feature type="domain" description="Methyltransferase" evidence="1">
    <location>
        <begin position="62"/>
        <end position="156"/>
    </location>
</feature>
<dbReference type="InterPro" id="IPR041698">
    <property type="entry name" value="Methyltransf_25"/>
</dbReference>
<organism evidence="2 3">
    <name type="scientific">Microbispora maris</name>
    <dbReference type="NCBI Taxonomy" id="3144104"/>
    <lineage>
        <taxon>Bacteria</taxon>
        <taxon>Bacillati</taxon>
        <taxon>Actinomycetota</taxon>
        <taxon>Actinomycetes</taxon>
        <taxon>Streptosporangiales</taxon>
        <taxon>Streptosporangiaceae</taxon>
        <taxon>Microbispora</taxon>
    </lineage>
</organism>
<dbReference type="RefSeq" id="WP_346230846.1">
    <property type="nucleotide sequence ID" value="NZ_JBDJAW010000068.1"/>
</dbReference>
<keyword evidence="2" id="KW-0489">Methyltransferase</keyword>
<evidence type="ECO:0000313" key="3">
    <source>
        <dbReference type="Proteomes" id="UP001447516"/>
    </source>
</evidence>
<protein>
    <submittedName>
        <fullName evidence="2">Methyltransferase domain-containing protein</fullName>
    </submittedName>
</protein>
<dbReference type="Pfam" id="PF13649">
    <property type="entry name" value="Methyltransf_25"/>
    <property type="match status" value="1"/>
</dbReference>
<dbReference type="PANTHER" id="PTHR42912:SF93">
    <property type="entry name" value="N6-ADENOSINE-METHYLTRANSFERASE TMT1A"/>
    <property type="match status" value="1"/>
</dbReference>
<dbReference type="PANTHER" id="PTHR42912">
    <property type="entry name" value="METHYLTRANSFERASE"/>
    <property type="match status" value="1"/>
</dbReference>
<dbReference type="InterPro" id="IPR050508">
    <property type="entry name" value="Methyltransf_Superfamily"/>
</dbReference>
<proteinExistence type="predicted"/>
<evidence type="ECO:0000259" key="1">
    <source>
        <dbReference type="Pfam" id="PF13649"/>
    </source>
</evidence>
<keyword evidence="3" id="KW-1185">Reference proteome</keyword>
<keyword evidence="2" id="KW-0808">Transferase</keyword>
<name>A0ABV0B266_9ACTN</name>
<accession>A0ABV0B266</accession>
<evidence type="ECO:0000313" key="2">
    <source>
        <dbReference type="EMBL" id="MEN3541008.1"/>
    </source>
</evidence>
<dbReference type="SUPFAM" id="SSF53335">
    <property type="entry name" value="S-adenosyl-L-methionine-dependent methyltransferases"/>
    <property type="match status" value="1"/>
</dbReference>
<reference evidence="2 3" key="1">
    <citation type="submission" date="2024-05" db="EMBL/GenBank/DDBJ databases">
        <title>Microbispora sp.ZYX-F-249.</title>
        <authorList>
            <person name="Xie H."/>
        </authorList>
    </citation>
    <scope>NUCLEOTIDE SEQUENCE [LARGE SCALE GENOMIC DNA]</scope>
    <source>
        <strain evidence="2 3">ZYX-F-249</strain>
    </source>
</reference>
<dbReference type="CDD" id="cd02440">
    <property type="entry name" value="AdoMet_MTases"/>
    <property type="match status" value="1"/>
</dbReference>
<sequence length="222" mass="23707">MEGNTMGLGRLLHDHAEHAEAGGTIDHPRAYEIFTSIGFGGGRRAAFTRVAALAGPRPGHRILDVGCGTGYLTRILAPVVTPSGHVTGIDPSPPMIEYARRRAPGNCTYVVGEGQSLPFPDGSFDAVVSSLAVHHIPQDARPPAMREMFRVLRPGGRLVIAEFRPPGNALAARLVGMLTGPAMRHDPRDLLGSLIPDAGFHIEDEGDLPALLHYVRAVRPGR</sequence>
<dbReference type="GO" id="GO:0032259">
    <property type="term" value="P:methylation"/>
    <property type="evidence" value="ECO:0007669"/>
    <property type="project" value="UniProtKB-KW"/>
</dbReference>
<dbReference type="InterPro" id="IPR029063">
    <property type="entry name" value="SAM-dependent_MTases_sf"/>
</dbReference>
<gene>
    <name evidence="2" type="ORF">AAH991_38245</name>
</gene>
<dbReference type="Gene3D" id="3.40.50.150">
    <property type="entry name" value="Vaccinia Virus protein VP39"/>
    <property type="match status" value="1"/>
</dbReference>
<dbReference type="Proteomes" id="UP001447516">
    <property type="component" value="Unassembled WGS sequence"/>
</dbReference>
<dbReference type="EMBL" id="JBDJAW010000068">
    <property type="protein sequence ID" value="MEN3541008.1"/>
    <property type="molecule type" value="Genomic_DNA"/>
</dbReference>
<dbReference type="GO" id="GO:0008168">
    <property type="term" value="F:methyltransferase activity"/>
    <property type="evidence" value="ECO:0007669"/>
    <property type="project" value="UniProtKB-KW"/>
</dbReference>
<comment type="caution">
    <text evidence="2">The sequence shown here is derived from an EMBL/GenBank/DDBJ whole genome shotgun (WGS) entry which is preliminary data.</text>
</comment>